<proteinExistence type="predicted"/>
<dbReference type="AlphaFoldDB" id="A0A6S6SC52"/>
<sequence>MKKVCNAYDPTEAHIIKGVLESYGIKAEVQDDQLHNLVAGIGYTEAVIPTIWIFDDRQYDEAQGILDEYEKKKKDQTRDEVIWVCSSCQEESTEAFTECWNCGASRSP</sequence>
<evidence type="ECO:0000259" key="1">
    <source>
        <dbReference type="Pfam" id="PF09413"/>
    </source>
</evidence>
<feature type="domain" description="DUF2007" evidence="1">
    <location>
        <begin position="1"/>
        <end position="70"/>
    </location>
</feature>
<dbReference type="EMBL" id="CACVAP010000031">
    <property type="protein sequence ID" value="CAA6800599.1"/>
    <property type="molecule type" value="Genomic_DNA"/>
</dbReference>
<dbReference type="InterPro" id="IPR011322">
    <property type="entry name" value="N-reg_PII-like_a/b"/>
</dbReference>
<dbReference type="SUPFAM" id="SSF54913">
    <property type="entry name" value="GlnB-like"/>
    <property type="match status" value="1"/>
</dbReference>
<reference evidence="2" key="1">
    <citation type="submission" date="2020-01" db="EMBL/GenBank/DDBJ databases">
        <authorList>
            <person name="Meier V. D."/>
            <person name="Meier V D."/>
        </authorList>
    </citation>
    <scope>NUCLEOTIDE SEQUENCE</scope>
    <source>
        <strain evidence="2">HLG_WM_MAG_06</strain>
    </source>
</reference>
<dbReference type="InterPro" id="IPR018551">
    <property type="entry name" value="DUF2007"/>
</dbReference>
<gene>
    <name evidence="2" type="ORF">HELGO_WM12369</name>
</gene>
<organism evidence="2">
    <name type="scientific">uncultured Sulfurovum sp</name>
    <dbReference type="NCBI Taxonomy" id="269237"/>
    <lineage>
        <taxon>Bacteria</taxon>
        <taxon>Pseudomonadati</taxon>
        <taxon>Campylobacterota</taxon>
        <taxon>Epsilonproteobacteria</taxon>
        <taxon>Campylobacterales</taxon>
        <taxon>Sulfurovaceae</taxon>
        <taxon>Sulfurovum</taxon>
        <taxon>environmental samples</taxon>
    </lineage>
</organism>
<name>A0A6S6SC52_9BACT</name>
<dbReference type="Pfam" id="PF09413">
    <property type="entry name" value="DUF2007"/>
    <property type="match status" value="1"/>
</dbReference>
<accession>A0A6S6SC52</accession>
<protein>
    <submittedName>
        <fullName evidence="2">DUF2007 domain-containing protein</fullName>
    </submittedName>
</protein>
<evidence type="ECO:0000313" key="2">
    <source>
        <dbReference type="EMBL" id="CAA6800599.1"/>
    </source>
</evidence>
<dbReference type="Gene3D" id="3.30.70.790">
    <property type="entry name" value="UreE, C-terminal domain"/>
    <property type="match status" value="1"/>
</dbReference>